<evidence type="ECO:0000313" key="3">
    <source>
        <dbReference type="EMBL" id="CEI63332.1"/>
    </source>
</evidence>
<keyword evidence="1" id="KW-0539">Nucleus</keyword>
<sequence length="534" mass="59344">MSDLHLFYYRWFTSENQAGDVEIAVLSRTNGAKSSQCDEGQPACSRCVKSAKTCDGYRDQSQLIFRDETAKTIGKDSQKKVLKHAQSTRAVSSFTSLGGFSAPFSNWHTSIPRTLCTSKEGIAISHFYNSTADNLPNGNPTRHLHQQLPSLYFRSQQGSVLRLAVEATSYACATKLIPQAIQLSSKCYIKALTALRTAIQDPNLRFSDETLYGILLLCGFETKTKQPSVRSAWGSHVDGAAALIKARGISDLDSSLFTDMFCFVRKSVVLGQIQISKPVDKVFLKQIMSSYEDTEDRLVSLTARVPQLQYTSCQLETAKDINTTEAEQLISDVNELDLELSIWVTSMSTKWSYATAVNINNHARIDYTPRVIHRYTDRYTARVWNLYRVSRLIVQSVLLRTIVCLSASTKRPSDEDRRNRIKRVIMGLVDDICASVPYLLGHDLSNMSLAVDNNDGRRIHDHGTSIATATSGTGVPIGGFSLIWPLSVACSALAVPAAQTEWMQRQLQLLTNHGEPLTSTILSGKPNEFRFDCV</sequence>
<dbReference type="GO" id="GO:0008270">
    <property type="term" value="F:zinc ion binding"/>
    <property type="evidence" value="ECO:0007669"/>
    <property type="project" value="InterPro"/>
</dbReference>
<proteinExistence type="predicted"/>
<evidence type="ECO:0000259" key="2">
    <source>
        <dbReference type="Pfam" id="PF00172"/>
    </source>
</evidence>
<protein>
    <recommendedName>
        <fullName evidence="2">Zn(2)-C6 fungal-type domain-containing protein</fullName>
    </recommendedName>
</protein>
<dbReference type="GO" id="GO:0000981">
    <property type="term" value="F:DNA-binding transcription factor activity, RNA polymerase II-specific"/>
    <property type="evidence" value="ECO:0007669"/>
    <property type="project" value="InterPro"/>
</dbReference>
<dbReference type="PANTHER" id="PTHR38791">
    <property type="entry name" value="ZN(II)2CYS6 TRANSCRIPTION FACTOR (EUROFUNG)-RELATED-RELATED"/>
    <property type="match status" value="1"/>
</dbReference>
<evidence type="ECO:0000313" key="4">
    <source>
        <dbReference type="Proteomes" id="UP000245910"/>
    </source>
</evidence>
<dbReference type="Proteomes" id="UP000245910">
    <property type="component" value="Chromosome II"/>
</dbReference>
<dbReference type="InterPro" id="IPR001138">
    <property type="entry name" value="Zn2Cys6_DnaBD"/>
</dbReference>
<dbReference type="Pfam" id="PF00172">
    <property type="entry name" value="Zn_clus"/>
    <property type="match status" value="1"/>
</dbReference>
<dbReference type="InterPro" id="IPR053175">
    <property type="entry name" value="DHMBA_Reg_Transcription_Factor"/>
</dbReference>
<dbReference type="STRING" id="56646.A0A2L2SZ10"/>
<dbReference type="Pfam" id="PF11951">
    <property type="entry name" value="Fungal_trans_2"/>
    <property type="match status" value="1"/>
</dbReference>
<keyword evidence="4" id="KW-1185">Reference proteome</keyword>
<dbReference type="AlphaFoldDB" id="A0A2L2SZ10"/>
<accession>A0A2L2SZ10</accession>
<feature type="domain" description="Zn(2)-C6 fungal-type" evidence="2">
    <location>
        <begin position="35"/>
        <end position="62"/>
    </location>
</feature>
<evidence type="ECO:0000256" key="1">
    <source>
        <dbReference type="ARBA" id="ARBA00023242"/>
    </source>
</evidence>
<dbReference type="PANTHER" id="PTHR38791:SF13">
    <property type="entry name" value="ZN(2)-C6 FUNGAL-TYPE DOMAIN-CONTAINING PROTEIN"/>
    <property type="match status" value="1"/>
</dbReference>
<name>A0A2L2SZ10_9HYPO</name>
<organism evidence="3 4">
    <name type="scientific">Fusarium venenatum</name>
    <dbReference type="NCBI Taxonomy" id="56646"/>
    <lineage>
        <taxon>Eukaryota</taxon>
        <taxon>Fungi</taxon>
        <taxon>Dikarya</taxon>
        <taxon>Ascomycota</taxon>
        <taxon>Pezizomycotina</taxon>
        <taxon>Sordariomycetes</taxon>
        <taxon>Hypocreomycetidae</taxon>
        <taxon>Hypocreales</taxon>
        <taxon>Nectriaceae</taxon>
        <taxon>Fusarium</taxon>
    </lineage>
</organism>
<dbReference type="InterPro" id="IPR021858">
    <property type="entry name" value="Fun_TF"/>
</dbReference>
<reference evidence="4" key="1">
    <citation type="submission" date="2014-10" db="EMBL/GenBank/DDBJ databases">
        <authorList>
            <person name="King R."/>
        </authorList>
    </citation>
    <scope>NUCLEOTIDE SEQUENCE [LARGE SCALE GENOMIC DNA]</scope>
    <source>
        <strain evidence="4">A3/5</strain>
    </source>
</reference>
<dbReference type="EMBL" id="LN649230">
    <property type="protein sequence ID" value="CEI63332.1"/>
    <property type="molecule type" value="Genomic_DNA"/>
</dbReference>